<feature type="transmembrane region" description="Helical" evidence="1">
    <location>
        <begin position="109"/>
        <end position="130"/>
    </location>
</feature>
<sequence>MPHDSRTSCPSPGAGAVSMMQASAYKRLCRTLPSLPSVWPGVQLQELKCVPCGPFVLRLRDLFLGGANLCFQHFDADHPRTLTYHVRPDALCSAPYHSRRASGRARRDLFQLSMAVWLFWVAWMPVRLAAMVESWAERTWFPLPGGGRAGCGDEGVTVRCPTTRVGTRASYVHSMYKL</sequence>
<organism evidence="2 3">
    <name type="scientific">Grifola frondosa</name>
    <name type="common">Maitake</name>
    <name type="synonym">Polyporus frondosus</name>
    <dbReference type="NCBI Taxonomy" id="5627"/>
    <lineage>
        <taxon>Eukaryota</taxon>
        <taxon>Fungi</taxon>
        <taxon>Dikarya</taxon>
        <taxon>Basidiomycota</taxon>
        <taxon>Agaricomycotina</taxon>
        <taxon>Agaricomycetes</taxon>
        <taxon>Polyporales</taxon>
        <taxon>Grifolaceae</taxon>
        <taxon>Grifola</taxon>
    </lineage>
</organism>
<dbReference type="AlphaFoldDB" id="A0A1C7LMN6"/>
<keyword evidence="1" id="KW-1133">Transmembrane helix</keyword>
<evidence type="ECO:0000256" key="1">
    <source>
        <dbReference type="SAM" id="Phobius"/>
    </source>
</evidence>
<proteinExistence type="predicted"/>
<reference evidence="2 3" key="1">
    <citation type="submission" date="2016-03" db="EMBL/GenBank/DDBJ databases">
        <title>Whole genome sequencing of Grifola frondosa 9006-11.</title>
        <authorList>
            <person name="Min B."/>
            <person name="Park H."/>
            <person name="Kim J.-G."/>
            <person name="Cho H."/>
            <person name="Oh Y.-L."/>
            <person name="Kong W.-S."/>
            <person name="Choi I.-G."/>
        </authorList>
    </citation>
    <scope>NUCLEOTIDE SEQUENCE [LARGE SCALE GENOMIC DNA]</scope>
    <source>
        <strain evidence="2 3">9006-11</strain>
    </source>
</reference>
<evidence type="ECO:0000313" key="2">
    <source>
        <dbReference type="EMBL" id="OBZ66032.1"/>
    </source>
</evidence>
<name>A0A1C7LMN6_GRIFR</name>
<accession>A0A1C7LMN6</accession>
<comment type="caution">
    <text evidence="2">The sequence shown here is derived from an EMBL/GenBank/DDBJ whole genome shotgun (WGS) entry which is preliminary data.</text>
</comment>
<keyword evidence="1" id="KW-0472">Membrane</keyword>
<evidence type="ECO:0000313" key="3">
    <source>
        <dbReference type="Proteomes" id="UP000092993"/>
    </source>
</evidence>
<dbReference type="EMBL" id="LUGG01000034">
    <property type="protein sequence ID" value="OBZ66032.1"/>
    <property type="molecule type" value="Genomic_DNA"/>
</dbReference>
<keyword evidence="3" id="KW-1185">Reference proteome</keyword>
<keyword evidence="1" id="KW-0812">Transmembrane</keyword>
<gene>
    <name evidence="2" type="ORF">A0H81_14007</name>
</gene>
<dbReference type="Proteomes" id="UP000092993">
    <property type="component" value="Unassembled WGS sequence"/>
</dbReference>
<protein>
    <submittedName>
        <fullName evidence="2">Uncharacterized protein</fullName>
    </submittedName>
</protein>